<evidence type="ECO:0000256" key="9">
    <source>
        <dbReference type="ARBA" id="ARBA00023180"/>
    </source>
</evidence>
<keyword evidence="12" id="KW-0175">Coiled coil</keyword>
<dbReference type="Gene3D" id="3.10.100.10">
    <property type="entry name" value="Mannose-Binding Protein A, subunit A"/>
    <property type="match status" value="1"/>
</dbReference>
<evidence type="ECO:0000256" key="10">
    <source>
        <dbReference type="ARBA" id="ARBA00023224"/>
    </source>
</evidence>
<dbReference type="GO" id="GO:0038039">
    <property type="term" value="C:G protein-coupled receptor heterodimeric complex"/>
    <property type="evidence" value="ECO:0007669"/>
    <property type="project" value="TreeGrafter"/>
</dbReference>
<dbReference type="Pfam" id="PF00003">
    <property type="entry name" value="7tm_3"/>
    <property type="match status" value="2"/>
</dbReference>
<evidence type="ECO:0000256" key="5">
    <source>
        <dbReference type="ARBA" id="ARBA00022989"/>
    </source>
</evidence>
<evidence type="ECO:0000259" key="16">
    <source>
        <dbReference type="PROSITE" id="PS50259"/>
    </source>
</evidence>
<dbReference type="InterPro" id="IPR002455">
    <property type="entry name" value="GPCR3_GABA-B"/>
</dbReference>
<evidence type="ECO:0000256" key="4">
    <source>
        <dbReference type="ARBA" id="ARBA00022729"/>
    </source>
</evidence>
<feature type="region of interest" description="Disordered" evidence="13">
    <location>
        <begin position="382"/>
        <end position="405"/>
    </location>
</feature>
<protein>
    <recommendedName>
        <fullName evidence="11">Gamma-aminobutyric acid type B receptor subunit 2</fullName>
    </recommendedName>
</protein>
<evidence type="ECO:0000256" key="13">
    <source>
        <dbReference type="SAM" id="MobiDB-lite"/>
    </source>
</evidence>
<keyword evidence="8 17" id="KW-0675">Receptor</keyword>
<dbReference type="PROSITE" id="PS50041">
    <property type="entry name" value="C_TYPE_LECTIN_2"/>
    <property type="match status" value="1"/>
</dbReference>
<evidence type="ECO:0000256" key="3">
    <source>
        <dbReference type="ARBA" id="ARBA00022692"/>
    </source>
</evidence>
<keyword evidence="10" id="KW-0807">Transducer</keyword>
<dbReference type="OrthoDB" id="2150267at2759"/>
<dbReference type="Proteomes" id="UP001152320">
    <property type="component" value="Chromosome 3"/>
</dbReference>
<evidence type="ECO:0000256" key="6">
    <source>
        <dbReference type="ARBA" id="ARBA00023040"/>
    </source>
</evidence>
<keyword evidence="5 14" id="KW-1133">Transmembrane helix</keyword>
<dbReference type="CDD" id="cd15047">
    <property type="entry name" value="7tmC_GABA-B-like"/>
    <property type="match status" value="1"/>
</dbReference>
<organism evidence="17 18">
    <name type="scientific">Holothuria leucospilota</name>
    <name type="common">Black long sea cucumber</name>
    <name type="synonym">Mertensiothuria leucospilota</name>
    <dbReference type="NCBI Taxonomy" id="206669"/>
    <lineage>
        <taxon>Eukaryota</taxon>
        <taxon>Metazoa</taxon>
        <taxon>Echinodermata</taxon>
        <taxon>Eleutherozoa</taxon>
        <taxon>Echinozoa</taxon>
        <taxon>Holothuroidea</taxon>
        <taxon>Aspidochirotacea</taxon>
        <taxon>Aspidochirotida</taxon>
        <taxon>Holothuriidae</taxon>
        <taxon>Holothuria</taxon>
    </lineage>
</organism>
<dbReference type="Pfam" id="PF01094">
    <property type="entry name" value="ANF_receptor"/>
    <property type="match status" value="1"/>
</dbReference>
<dbReference type="PANTHER" id="PTHR10519:SF20">
    <property type="entry name" value="G-PROTEIN COUPLED RECEPTOR 156-RELATED"/>
    <property type="match status" value="1"/>
</dbReference>
<accession>A0A9Q1CHX4</accession>
<dbReference type="FunFam" id="3.40.50.2300:FF:000063">
    <property type="entry name" value="Gamma-aminobutyric acid type B receptor subunit"/>
    <property type="match status" value="1"/>
</dbReference>
<keyword evidence="6" id="KW-0297">G-protein coupled receptor</keyword>
<dbReference type="PANTHER" id="PTHR10519">
    <property type="entry name" value="GABA-B RECEPTOR"/>
    <property type="match status" value="1"/>
</dbReference>
<keyword evidence="18" id="KW-1185">Reference proteome</keyword>
<keyword evidence="2" id="KW-1003">Cell membrane</keyword>
<feature type="compositionally biased region" description="Low complexity" evidence="13">
    <location>
        <begin position="388"/>
        <end position="399"/>
    </location>
</feature>
<evidence type="ECO:0000313" key="17">
    <source>
        <dbReference type="EMBL" id="KAJ8044809.1"/>
    </source>
</evidence>
<evidence type="ECO:0000256" key="2">
    <source>
        <dbReference type="ARBA" id="ARBA00022475"/>
    </source>
</evidence>
<dbReference type="SUPFAM" id="SSF53822">
    <property type="entry name" value="Periplasmic binding protein-like I"/>
    <property type="match status" value="1"/>
</dbReference>
<comment type="subcellular location">
    <subcellularLocation>
        <location evidence="1">Cell membrane</location>
        <topology evidence="1">Multi-pass membrane protein</topology>
    </subcellularLocation>
</comment>
<keyword evidence="3 14" id="KW-0812">Transmembrane</keyword>
<keyword evidence="9" id="KW-0325">Glycoprotein</keyword>
<dbReference type="PROSITE" id="PS50259">
    <property type="entry name" value="G_PROTEIN_RECEP_F3_4"/>
    <property type="match status" value="1"/>
</dbReference>
<feature type="transmembrane region" description="Helical" evidence="14">
    <location>
        <begin position="948"/>
        <end position="970"/>
    </location>
</feature>
<dbReference type="GO" id="GO:0004965">
    <property type="term" value="F:G protein-coupled GABA receptor activity"/>
    <property type="evidence" value="ECO:0007669"/>
    <property type="project" value="InterPro"/>
</dbReference>
<dbReference type="SUPFAM" id="SSF56436">
    <property type="entry name" value="C-type lectin-like"/>
    <property type="match status" value="1"/>
</dbReference>
<dbReference type="CDD" id="cd06366">
    <property type="entry name" value="PBP1_GABAb_receptor"/>
    <property type="match status" value="1"/>
</dbReference>
<evidence type="ECO:0000256" key="1">
    <source>
        <dbReference type="ARBA" id="ARBA00004651"/>
    </source>
</evidence>
<feature type="domain" description="G-protein coupled receptors family 3 profile" evidence="16">
    <location>
        <begin position="896"/>
        <end position="1020"/>
    </location>
</feature>
<dbReference type="GO" id="GO:0007214">
    <property type="term" value="P:gamma-aminobutyric acid signaling pathway"/>
    <property type="evidence" value="ECO:0007669"/>
    <property type="project" value="TreeGrafter"/>
</dbReference>
<feature type="region of interest" description="Disordered" evidence="13">
    <location>
        <begin position="338"/>
        <end position="366"/>
    </location>
</feature>
<dbReference type="Pfam" id="PF00059">
    <property type="entry name" value="Lectin_C"/>
    <property type="match status" value="1"/>
</dbReference>
<evidence type="ECO:0000256" key="11">
    <source>
        <dbReference type="ARBA" id="ARBA00073785"/>
    </source>
</evidence>
<dbReference type="SMART" id="SM00034">
    <property type="entry name" value="CLECT"/>
    <property type="match status" value="1"/>
</dbReference>
<gene>
    <name evidence="17" type="ORF">HOLleu_07667</name>
</gene>
<feature type="transmembrane region" description="Helical" evidence="14">
    <location>
        <begin position="912"/>
        <end position="933"/>
    </location>
</feature>
<feature type="transmembrane region" description="Helical" evidence="14">
    <location>
        <begin position="756"/>
        <end position="773"/>
    </location>
</feature>
<keyword evidence="7 14" id="KW-0472">Membrane</keyword>
<evidence type="ECO:0000313" key="18">
    <source>
        <dbReference type="Proteomes" id="UP001152320"/>
    </source>
</evidence>
<evidence type="ECO:0000259" key="15">
    <source>
        <dbReference type="PROSITE" id="PS50041"/>
    </source>
</evidence>
<evidence type="ECO:0000256" key="14">
    <source>
        <dbReference type="SAM" id="Phobius"/>
    </source>
</evidence>
<evidence type="ECO:0000256" key="12">
    <source>
        <dbReference type="SAM" id="Coils"/>
    </source>
</evidence>
<keyword evidence="4" id="KW-0732">Signal</keyword>
<dbReference type="InterPro" id="IPR016186">
    <property type="entry name" value="C-type_lectin-like/link_sf"/>
</dbReference>
<evidence type="ECO:0000256" key="8">
    <source>
        <dbReference type="ARBA" id="ARBA00023170"/>
    </source>
</evidence>
<feature type="transmembrane region" description="Helical" evidence="14">
    <location>
        <begin position="976"/>
        <end position="998"/>
    </location>
</feature>
<dbReference type="InterPro" id="IPR001304">
    <property type="entry name" value="C-type_lectin-like"/>
</dbReference>
<sequence length="1104" mass="124019">MVPYPQSTNVPLVSFVSPYSIIPTSGSPYDKNRGSWFTDGYHWTTERPNSTSFDEKPLFLSALFSLDGDDWDGSGLFVAADLALKLVNNKSDILPGYRLFMSLANTKCNDGVAIQTFFEHLFQAPTKLAVIGPACSLSAKPIASTAHFWNLNIISPTASSPSLSNRKKYQNFFRVIPSETLLNQPRINLIRLYKWTRVATIHHSEEMFALSIDDLLTRLKDNNITVISSESFDEDPTNQVENLRKQDAKIIITSMFEKISRKVFCEAFKLGMYGEGYVWFIPGWYVRDWYKEDDKDIDCTVAEMTYVVESSKYIGIQEKVLGERDIVTVAGIVGNHTKKKVSRSQTDTDLPTSPPGDSGSSHADTSRHVHLSIEGLGLGACDSDPNASDSVSDSEGGDSNTALTPGEYETQLNEHFEQDKFAGYSLVPESTYGYDAIWAAALALDKTAEDIRTEDFENDRHRALENFSYSDDEMGGLLSKAIESVNFTGVSGPVSFIQGDRTGVVDIKQLQVRCGEGWTIYSSYCYLFVASKKSWDKATNHCRDEGAHLVSILSEDENEALTERGQEQIPKGTSQWWLSLKESQEGDLKWSVGQKRELQWSPWEQDNLEEDDGDSNHGEDRRLGDISTVYMETCYILDLALKTWLRVNCTNTLYSFICKKRAEYKEVVIATYNVKKDEVDWIRNIVWPGGVVPLDHTPVVLSRKEEIYEGISFVIYITTCSAATGGILFAIVCFIFNLKYSQQRFIKMSSPNLNSLIIIGCILIYVSTCMAGWESLSVNRTIFLKFYQQGKQPALIELMTPPLLKKPQCFVLHFLKGRIESSTIVTRVKSSPNTDSNRVYSFALPQPSDSSRVESFDPTDSSRVESSNIVTPVRLESSQYVTRAITTMKEDMANMVILQPYIQYCTSDHQQYWLGTLYSYKALLLIFGVFLAWETRKVSIPALNDSKLIGLCVYNVVLLSAIGVGVSLVLTTDPSVSFMFTSVIQIFGTSMILIIIFIPKIVSVIQYPEGKPITTMKSRTPTSRQCFKDSEELRREVEKLKAQLNEVTCSMILLATVVETMQGQCPRCQHSGGGIWCINAVYGCFDEIHPQMDRATIWSLTVHQ</sequence>
<dbReference type="CDD" id="cd00037">
    <property type="entry name" value="CLECT"/>
    <property type="match status" value="1"/>
</dbReference>
<dbReference type="InterPro" id="IPR017978">
    <property type="entry name" value="GPCR_3_C"/>
</dbReference>
<reference evidence="17" key="1">
    <citation type="submission" date="2021-10" db="EMBL/GenBank/DDBJ databases">
        <title>Tropical sea cucumber genome reveals ecological adaptation and Cuvierian tubules defense mechanism.</title>
        <authorList>
            <person name="Chen T."/>
        </authorList>
    </citation>
    <scope>NUCLEOTIDE SEQUENCE</scope>
    <source>
        <strain evidence="17">Nanhai2018</strain>
        <tissue evidence="17">Muscle</tissue>
    </source>
</reference>
<dbReference type="Gene3D" id="3.40.50.2300">
    <property type="match status" value="3"/>
</dbReference>
<feature type="transmembrane region" description="Helical" evidence="14">
    <location>
        <begin position="713"/>
        <end position="736"/>
    </location>
</feature>
<dbReference type="InterPro" id="IPR001828">
    <property type="entry name" value="ANF_lig-bd_rcpt"/>
</dbReference>
<dbReference type="InterPro" id="IPR016187">
    <property type="entry name" value="CTDL_fold"/>
</dbReference>
<evidence type="ECO:0000256" key="7">
    <source>
        <dbReference type="ARBA" id="ARBA00023136"/>
    </source>
</evidence>
<dbReference type="InterPro" id="IPR028082">
    <property type="entry name" value="Peripla_BP_I"/>
</dbReference>
<comment type="caution">
    <text evidence="17">The sequence shown here is derived from an EMBL/GenBank/DDBJ whole genome shotgun (WGS) entry which is preliminary data.</text>
</comment>
<proteinExistence type="predicted"/>
<feature type="domain" description="C-type lectin" evidence="15">
    <location>
        <begin position="521"/>
        <end position="649"/>
    </location>
</feature>
<name>A0A9Q1CHX4_HOLLE</name>
<dbReference type="PRINTS" id="PR01176">
    <property type="entry name" value="GABABRECEPTR"/>
</dbReference>
<dbReference type="AlphaFoldDB" id="A0A9Q1CHX4"/>
<feature type="coiled-coil region" evidence="12">
    <location>
        <begin position="1023"/>
        <end position="1050"/>
    </location>
</feature>
<dbReference type="EMBL" id="JAIZAY010000003">
    <property type="protein sequence ID" value="KAJ8044809.1"/>
    <property type="molecule type" value="Genomic_DNA"/>
</dbReference>